<gene>
    <name evidence="7" type="ORF">GCM10009097_54870</name>
</gene>
<dbReference type="PANTHER" id="PTHR43673">
    <property type="entry name" value="NAD(P)H NITROREDUCTASE YDGI-RELATED"/>
    <property type="match status" value="1"/>
</dbReference>
<dbReference type="CDD" id="cd02136">
    <property type="entry name" value="PnbA_NfnB-like"/>
    <property type="match status" value="1"/>
</dbReference>
<comment type="cofactor">
    <cofactor evidence="1">
        <name>FMN</name>
        <dbReference type="ChEBI" id="CHEBI:58210"/>
    </cofactor>
</comment>
<dbReference type="InterPro" id="IPR000415">
    <property type="entry name" value="Nitroreductase-like"/>
</dbReference>
<dbReference type="EMBL" id="BAAAEN010000035">
    <property type="protein sequence ID" value="GAA0530442.1"/>
    <property type="molecule type" value="Genomic_DNA"/>
</dbReference>
<name>A0ABP3MXV2_9BURK</name>
<keyword evidence="4" id="KW-0288">FMN</keyword>
<dbReference type="RefSeq" id="WP_343928583.1">
    <property type="nucleotide sequence ID" value="NZ_BAAAEN010000035.1"/>
</dbReference>
<feature type="domain" description="Nitroreductase" evidence="6">
    <location>
        <begin position="17"/>
        <end position="202"/>
    </location>
</feature>
<dbReference type="Gene3D" id="3.40.109.10">
    <property type="entry name" value="NADH Oxidase"/>
    <property type="match status" value="1"/>
</dbReference>
<dbReference type="SUPFAM" id="SSF55469">
    <property type="entry name" value="FMN-dependent nitroreductase-like"/>
    <property type="match status" value="1"/>
</dbReference>
<comment type="similarity">
    <text evidence="2">Belongs to the nitroreductase family.</text>
</comment>
<accession>A0ABP3MXV2</accession>
<dbReference type="Proteomes" id="UP001501706">
    <property type="component" value="Unassembled WGS sequence"/>
</dbReference>
<evidence type="ECO:0000256" key="2">
    <source>
        <dbReference type="ARBA" id="ARBA00007118"/>
    </source>
</evidence>
<organism evidence="7 8">
    <name type="scientific">Pigmentiphaga daeguensis</name>
    <dbReference type="NCBI Taxonomy" id="414049"/>
    <lineage>
        <taxon>Bacteria</taxon>
        <taxon>Pseudomonadati</taxon>
        <taxon>Pseudomonadota</taxon>
        <taxon>Betaproteobacteria</taxon>
        <taxon>Burkholderiales</taxon>
        <taxon>Alcaligenaceae</taxon>
        <taxon>Pigmentiphaga</taxon>
    </lineage>
</organism>
<reference evidence="8" key="1">
    <citation type="journal article" date="2019" name="Int. J. Syst. Evol. Microbiol.">
        <title>The Global Catalogue of Microorganisms (GCM) 10K type strain sequencing project: providing services to taxonomists for standard genome sequencing and annotation.</title>
        <authorList>
            <consortium name="The Broad Institute Genomics Platform"/>
            <consortium name="The Broad Institute Genome Sequencing Center for Infectious Disease"/>
            <person name="Wu L."/>
            <person name="Ma J."/>
        </authorList>
    </citation>
    <scope>NUCLEOTIDE SEQUENCE [LARGE SCALE GENOMIC DNA]</scope>
    <source>
        <strain evidence="8">JCM 14330</strain>
    </source>
</reference>
<comment type="caution">
    <text evidence="7">The sequence shown here is derived from an EMBL/GenBank/DDBJ whole genome shotgun (WGS) entry which is preliminary data.</text>
</comment>
<keyword evidence="3" id="KW-0285">Flavoprotein</keyword>
<evidence type="ECO:0000313" key="8">
    <source>
        <dbReference type="Proteomes" id="UP001501706"/>
    </source>
</evidence>
<evidence type="ECO:0000256" key="1">
    <source>
        <dbReference type="ARBA" id="ARBA00001917"/>
    </source>
</evidence>
<keyword evidence="5" id="KW-0560">Oxidoreductase</keyword>
<sequence>MTHDADDYASLSRLLNDRWSCRGFLPEQLPRDTIQRILALTQRTASWCNTQPWEVIVTAGAGTERFRRALFDHVMSRPQAHSDFPFPREYPGVYRERRRECGFQLYDSVGVQRGDREASARQGAENFRFFGAPHVAIITTPGALGVYGAVDCGAYVGNFMLAARSLGVATIAQAALAEYSGFIREHFGIGQDRQVVCGISFGFADPGHPANGFRTSRAAVDDVVRWVEE</sequence>
<dbReference type="Pfam" id="PF00881">
    <property type="entry name" value="Nitroreductase"/>
    <property type="match status" value="1"/>
</dbReference>
<dbReference type="InterPro" id="IPR029479">
    <property type="entry name" value="Nitroreductase"/>
</dbReference>
<evidence type="ECO:0000256" key="4">
    <source>
        <dbReference type="ARBA" id="ARBA00022643"/>
    </source>
</evidence>
<evidence type="ECO:0000259" key="6">
    <source>
        <dbReference type="Pfam" id="PF00881"/>
    </source>
</evidence>
<keyword evidence="8" id="KW-1185">Reference proteome</keyword>
<proteinExistence type="inferred from homology"/>
<evidence type="ECO:0000256" key="5">
    <source>
        <dbReference type="ARBA" id="ARBA00023002"/>
    </source>
</evidence>
<protein>
    <submittedName>
        <fullName evidence="7">Nitroreductase</fullName>
    </submittedName>
</protein>
<evidence type="ECO:0000256" key="3">
    <source>
        <dbReference type="ARBA" id="ARBA00022630"/>
    </source>
</evidence>
<dbReference type="PANTHER" id="PTHR43673:SF2">
    <property type="entry name" value="NITROREDUCTASE"/>
    <property type="match status" value="1"/>
</dbReference>
<evidence type="ECO:0000313" key="7">
    <source>
        <dbReference type="EMBL" id="GAA0530442.1"/>
    </source>
</evidence>